<dbReference type="Proteomes" id="UP000886595">
    <property type="component" value="Unassembled WGS sequence"/>
</dbReference>
<protein>
    <recommendedName>
        <fullName evidence="4">Ubiquitin-like protease family profile domain-containing protein</fullName>
    </recommendedName>
</protein>
<dbReference type="GO" id="GO:0006508">
    <property type="term" value="P:proteolysis"/>
    <property type="evidence" value="ECO:0007669"/>
    <property type="project" value="UniProtKB-KW"/>
</dbReference>
<accession>A0A8X7S7C0</accession>
<keyword evidence="2" id="KW-0645">Protease</keyword>
<proteinExistence type="inferred from homology"/>
<evidence type="ECO:0000313" key="5">
    <source>
        <dbReference type="EMBL" id="KAG2298824.1"/>
    </source>
</evidence>
<dbReference type="InterPro" id="IPR003653">
    <property type="entry name" value="Peptidase_C48_C"/>
</dbReference>
<dbReference type="AlphaFoldDB" id="A0A8X7S7C0"/>
<reference evidence="5 6" key="1">
    <citation type="submission" date="2020-02" db="EMBL/GenBank/DDBJ databases">
        <authorList>
            <person name="Ma Q."/>
            <person name="Huang Y."/>
            <person name="Song X."/>
            <person name="Pei D."/>
        </authorList>
    </citation>
    <scope>NUCLEOTIDE SEQUENCE [LARGE SCALE GENOMIC DNA]</scope>
    <source>
        <strain evidence="5">Sxm20200214</strain>
        <tissue evidence="5">Leaf</tissue>
    </source>
</reference>
<dbReference type="Pfam" id="PF02902">
    <property type="entry name" value="Peptidase_C48"/>
    <property type="match status" value="1"/>
</dbReference>
<dbReference type="GO" id="GO:0008234">
    <property type="term" value="F:cysteine-type peptidase activity"/>
    <property type="evidence" value="ECO:0007669"/>
    <property type="project" value="InterPro"/>
</dbReference>
<organism evidence="5 6">
    <name type="scientific">Brassica carinata</name>
    <name type="common">Ethiopian mustard</name>
    <name type="synonym">Abyssinian cabbage</name>
    <dbReference type="NCBI Taxonomy" id="52824"/>
    <lineage>
        <taxon>Eukaryota</taxon>
        <taxon>Viridiplantae</taxon>
        <taxon>Streptophyta</taxon>
        <taxon>Embryophyta</taxon>
        <taxon>Tracheophyta</taxon>
        <taxon>Spermatophyta</taxon>
        <taxon>Magnoliopsida</taxon>
        <taxon>eudicotyledons</taxon>
        <taxon>Gunneridae</taxon>
        <taxon>Pentapetalae</taxon>
        <taxon>rosids</taxon>
        <taxon>malvids</taxon>
        <taxon>Brassicales</taxon>
        <taxon>Brassicaceae</taxon>
        <taxon>Brassiceae</taxon>
        <taxon>Brassica</taxon>
    </lineage>
</organism>
<evidence type="ECO:0000256" key="1">
    <source>
        <dbReference type="ARBA" id="ARBA00005234"/>
    </source>
</evidence>
<evidence type="ECO:0000256" key="2">
    <source>
        <dbReference type="ARBA" id="ARBA00022670"/>
    </source>
</evidence>
<dbReference type="OrthoDB" id="1680482at2759"/>
<feature type="domain" description="Ubiquitin-like protease family profile" evidence="4">
    <location>
        <begin position="2"/>
        <end position="117"/>
    </location>
</feature>
<name>A0A8X7S7C0_BRACI</name>
<evidence type="ECO:0000259" key="4">
    <source>
        <dbReference type="Pfam" id="PF02902"/>
    </source>
</evidence>
<dbReference type="EMBL" id="JAAMPC010000008">
    <property type="protein sequence ID" value="KAG2298824.1"/>
    <property type="molecule type" value="Genomic_DNA"/>
</dbReference>
<comment type="caution">
    <text evidence="5">The sequence shown here is derived from an EMBL/GenBank/DDBJ whole genome shotgun (WGS) entry which is preliminary data.</text>
</comment>
<keyword evidence="6" id="KW-1185">Reference proteome</keyword>
<keyword evidence="3" id="KW-0378">Hydrolase</keyword>
<dbReference type="SUPFAM" id="SSF54001">
    <property type="entry name" value="Cysteine proteinases"/>
    <property type="match status" value="1"/>
</dbReference>
<evidence type="ECO:0000256" key="3">
    <source>
        <dbReference type="ARBA" id="ARBA00022801"/>
    </source>
</evidence>
<gene>
    <name evidence="5" type="ORF">Bca52824_035296</name>
</gene>
<dbReference type="Gene3D" id="3.40.395.10">
    <property type="entry name" value="Adenoviral Proteinase, Chain A"/>
    <property type="match status" value="1"/>
</dbReference>
<sequence length="142" mass="16299">MVISIPDRTVKIYDSGKRSPGDHALRKEAEPFARRLPYALWFFAKDEDKEFEDRTEFTIKCIWKRVPRARPPYGDCGVYALKFLGCLMMGVELNTKHLNDNNMAEVRSKLAAEMYLATSKSGENMWDPTFVTDAMDKAVPVE</sequence>
<comment type="similarity">
    <text evidence="1">Belongs to the peptidase C48 family.</text>
</comment>
<dbReference type="InterPro" id="IPR038765">
    <property type="entry name" value="Papain-like_cys_pep_sf"/>
</dbReference>
<evidence type="ECO:0000313" key="6">
    <source>
        <dbReference type="Proteomes" id="UP000886595"/>
    </source>
</evidence>